<evidence type="ECO:0000259" key="3">
    <source>
        <dbReference type="PROSITE" id="PS50853"/>
    </source>
</evidence>
<feature type="domain" description="Fibronectin type-III" evidence="3">
    <location>
        <begin position="3341"/>
        <end position="3437"/>
    </location>
</feature>
<feature type="region of interest" description="Disordered" evidence="2">
    <location>
        <begin position="935"/>
        <end position="1284"/>
    </location>
</feature>
<feature type="region of interest" description="Disordered" evidence="2">
    <location>
        <begin position="844"/>
        <end position="877"/>
    </location>
</feature>
<feature type="compositionally biased region" description="Basic and acidic residues" evidence="2">
    <location>
        <begin position="2624"/>
        <end position="2636"/>
    </location>
</feature>
<feature type="compositionally biased region" description="Basic and acidic residues" evidence="2">
    <location>
        <begin position="1108"/>
        <end position="1124"/>
    </location>
</feature>
<feature type="region of interest" description="Disordered" evidence="2">
    <location>
        <begin position="19"/>
        <end position="110"/>
    </location>
</feature>
<feature type="compositionally biased region" description="Basic and acidic residues" evidence="2">
    <location>
        <begin position="806"/>
        <end position="823"/>
    </location>
</feature>
<feature type="region of interest" description="Disordered" evidence="2">
    <location>
        <begin position="1578"/>
        <end position="1639"/>
    </location>
</feature>
<protein>
    <submittedName>
        <fullName evidence="5">Uncharacterized protein LOC111125634 isoform X7</fullName>
    </submittedName>
</protein>
<feature type="region of interest" description="Disordered" evidence="2">
    <location>
        <begin position="486"/>
        <end position="526"/>
    </location>
</feature>
<feature type="compositionally biased region" description="Basic and acidic residues" evidence="2">
    <location>
        <begin position="980"/>
        <end position="1056"/>
    </location>
</feature>
<feature type="compositionally biased region" description="Basic and acidic residues" evidence="2">
    <location>
        <begin position="1241"/>
        <end position="1252"/>
    </location>
</feature>
<feature type="region of interest" description="Disordered" evidence="2">
    <location>
        <begin position="1401"/>
        <end position="1434"/>
    </location>
</feature>
<keyword evidence="4" id="KW-1185">Reference proteome</keyword>
<feature type="region of interest" description="Disordered" evidence="2">
    <location>
        <begin position="3043"/>
        <end position="3142"/>
    </location>
</feature>
<feature type="compositionally biased region" description="Polar residues" evidence="2">
    <location>
        <begin position="678"/>
        <end position="689"/>
    </location>
</feature>
<dbReference type="SUPFAM" id="SSF49265">
    <property type="entry name" value="Fibronectin type III"/>
    <property type="match status" value="2"/>
</dbReference>
<feature type="compositionally biased region" description="Basic and acidic residues" evidence="2">
    <location>
        <begin position="2037"/>
        <end position="2059"/>
    </location>
</feature>
<feature type="compositionally biased region" description="Basic and acidic residues" evidence="2">
    <location>
        <begin position="2553"/>
        <end position="2565"/>
    </location>
</feature>
<feature type="compositionally biased region" description="Basic and acidic residues" evidence="2">
    <location>
        <begin position="1261"/>
        <end position="1271"/>
    </location>
</feature>
<feature type="region of interest" description="Disordered" evidence="2">
    <location>
        <begin position="1451"/>
        <end position="1542"/>
    </location>
</feature>
<feature type="region of interest" description="Disordered" evidence="2">
    <location>
        <begin position="2547"/>
        <end position="2636"/>
    </location>
</feature>
<feature type="compositionally biased region" description="Basic and acidic residues" evidence="2">
    <location>
        <begin position="1461"/>
        <end position="1480"/>
    </location>
</feature>
<feature type="compositionally biased region" description="Polar residues" evidence="2">
    <location>
        <begin position="1228"/>
        <end position="1240"/>
    </location>
</feature>
<dbReference type="PROSITE" id="PS50853">
    <property type="entry name" value="FN3"/>
    <property type="match status" value="3"/>
</dbReference>
<feature type="compositionally biased region" description="Acidic residues" evidence="2">
    <location>
        <begin position="3132"/>
        <end position="3142"/>
    </location>
</feature>
<feature type="compositionally biased region" description="Basic and acidic residues" evidence="2">
    <location>
        <begin position="1211"/>
        <end position="1227"/>
    </location>
</feature>
<feature type="compositionally biased region" description="Basic and acidic residues" evidence="2">
    <location>
        <begin position="561"/>
        <end position="577"/>
    </location>
</feature>
<feature type="compositionally biased region" description="Basic and acidic residues" evidence="2">
    <location>
        <begin position="1190"/>
        <end position="1204"/>
    </location>
</feature>
<dbReference type="SMART" id="SM00060">
    <property type="entry name" value="FN3"/>
    <property type="match status" value="3"/>
</dbReference>
<evidence type="ECO:0000313" key="5">
    <source>
        <dbReference type="RefSeq" id="XP_022325336.1"/>
    </source>
</evidence>
<dbReference type="RefSeq" id="XP_022325336.1">
    <property type="nucleotide sequence ID" value="XM_022469628.1"/>
</dbReference>
<feature type="region of interest" description="Disordered" evidence="2">
    <location>
        <begin position="3609"/>
        <end position="3629"/>
    </location>
</feature>
<feature type="compositionally biased region" description="Basic and acidic residues" evidence="2">
    <location>
        <begin position="486"/>
        <end position="512"/>
    </location>
</feature>
<feature type="compositionally biased region" description="Basic and acidic residues" evidence="2">
    <location>
        <begin position="1852"/>
        <end position="1868"/>
    </location>
</feature>
<feature type="region of interest" description="Disordered" evidence="2">
    <location>
        <begin position="2162"/>
        <end position="2402"/>
    </location>
</feature>
<feature type="region of interest" description="Disordered" evidence="2">
    <location>
        <begin position="2902"/>
        <end position="2957"/>
    </location>
</feature>
<evidence type="ECO:0000256" key="1">
    <source>
        <dbReference type="ARBA" id="ARBA00022737"/>
    </source>
</evidence>
<feature type="compositionally biased region" description="Polar residues" evidence="2">
    <location>
        <begin position="2425"/>
        <end position="2438"/>
    </location>
</feature>
<feature type="compositionally biased region" description="Basic and acidic residues" evidence="2">
    <location>
        <begin position="1820"/>
        <end position="1836"/>
    </location>
</feature>
<feature type="compositionally biased region" description="Basic and acidic residues" evidence="2">
    <location>
        <begin position="1990"/>
        <end position="2029"/>
    </location>
</feature>
<feature type="compositionally biased region" description="Polar residues" evidence="2">
    <location>
        <begin position="2978"/>
        <end position="3010"/>
    </location>
</feature>
<feature type="region of interest" description="Disordered" evidence="2">
    <location>
        <begin position="2974"/>
        <end position="3024"/>
    </location>
</feature>
<dbReference type="GeneID" id="111125634"/>
<dbReference type="InterPro" id="IPR003961">
    <property type="entry name" value="FN3_dom"/>
</dbReference>
<feature type="compositionally biased region" description="Polar residues" evidence="2">
    <location>
        <begin position="1932"/>
        <end position="1946"/>
    </location>
</feature>
<feature type="region of interest" description="Disordered" evidence="2">
    <location>
        <begin position="2115"/>
        <end position="2146"/>
    </location>
</feature>
<dbReference type="InterPro" id="IPR013783">
    <property type="entry name" value="Ig-like_fold"/>
</dbReference>
<proteinExistence type="predicted"/>
<feature type="compositionally biased region" description="Basic and acidic residues" evidence="2">
    <location>
        <begin position="726"/>
        <end position="763"/>
    </location>
</feature>
<feature type="region of interest" description="Disordered" evidence="2">
    <location>
        <begin position="203"/>
        <end position="238"/>
    </location>
</feature>
<feature type="region of interest" description="Disordered" evidence="2">
    <location>
        <begin position="2422"/>
        <end position="2456"/>
    </location>
</feature>
<reference evidence="5" key="1">
    <citation type="submission" date="2025-08" db="UniProtKB">
        <authorList>
            <consortium name="RefSeq"/>
        </authorList>
    </citation>
    <scope>IDENTIFICATION</scope>
    <source>
        <tissue evidence="5">Whole sample</tissue>
    </source>
</reference>
<feature type="compositionally biased region" description="Basic and acidic residues" evidence="2">
    <location>
        <begin position="618"/>
        <end position="642"/>
    </location>
</feature>
<evidence type="ECO:0000313" key="4">
    <source>
        <dbReference type="Proteomes" id="UP000694844"/>
    </source>
</evidence>
<feature type="compositionally biased region" description="Basic and acidic residues" evidence="2">
    <location>
        <begin position="1143"/>
        <end position="1157"/>
    </location>
</feature>
<name>A0A8B8DEG5_CRAVI</name>
<feature type="compositionally biased region" description="Low complexity" evidence="2">
    <location>
        <begin position="460"/>
        <end position="469"/>
    </location>
</feature>
<feature type="compositionally biased region" description="Polar residues" evidence="2">
    <location>
        <begin position="42"/>
        <end position="60"/>
    </location>
</feature>
<dbReference type="Proteomes" id="UP000694844">
    <property type="component" value="Chromosome 3"/>
</dbReference>
<feature type="domain" description="Fibronectin type-III" evidence="3">
    <location>
        <begin position="3471"/>
        <end position="3565"/>
    </location>
</feature>
<feature type="compositionally biased region" description="Polar residues" evidence="2">
    <location>
        <begin position="697"/>
        <end position="709"/>
    </location>
</feature>
<dbReference type="GO" id="GO:0045214">
    <property type="term" value="P:sarcomere organization"/>
    <property type="evidence" value="ECO:0007669"/>
    <property type="project" value="TreeGrafter"/>
</dbReference>
<feature type="compositionally biased region" description="Polar residues" evidence="2">
    <location>
        <begin position="1130"/>
        <end position="1141"/>
    </location>
</feature>
<feature type="compositionally biased region" description="Basic and acidic residues" evidence="2">
    <location>
        <begin position="958"/>
        <end position="967"/>
    </location>
</feature>
<feature type="compositionally biased region" description="Basic and acidic residues" evidence="2">
    <location>
        <begin position="3095"/>
        <end position="3111"/>
    </location>
</feature>
<feature type="compositionally biased region" description="Basic and acidic residues" evidence="2">
    <location>
        <begin position="2902"/>
        <end position="2927"/>
    </location>
</feature>
<dbReference type="PANTHER" id="PTHR13817:SF151">
    <property type="entry name" value="TITIN"/>
    <property type="match status" value="1"/>
</dbReference>
<feature type="compositionally biased region" description="Basic and acidic residues" evidence="2">
    <location>
        <begin position="2281"/>
        <end position="2305"/>
    </location>
</feature>
<feature type="compositionally biased region" description="Basic and acidic residues" evidence="2">
    <location>
        <begin position="2364"/>
        <end position="2379"/>
    </location>
</feature>
<feature type="compositionally biased region" description="Polar residues" evidence="2">
    <location>
        <begin position="3066"/>
        <end position="3082"/>
    </location>
</feature>
<gene>
    <name evidence="5" type="primary">LOC111125634</name>
</gene>
<feature type="region of interest" description="Disordered" evidence="2">
    <location>
        <begin position="896"/>
        <end position="915"/>
    </location>
</feature>
<feature type="compositionally biased region" description="Polar residues" evidence="2">
    <location>
        <begin position="1176"/>
        <end position="1189"/>
    </location>
</feature>
<keyword evidence="1" id="KW-0677">Repeat</keyword>
<feature type="region of interest" description="Disordered" evidence="2">
    <location>
        <begin position="1819"/>
        <end position="2074"/>
    </location>
</feature>
<accession>A0A8B8DEG5</accession>
<dbReference type="InterPro" id="IPR036116">
    <property type="entry name" value="FN3_sf"/>
</dbReference>
<feature type="compositionally biased region" description="Basic and acidic residues" evidence="2">
    <location>
        <begin position="2215"/>
        <end position="2224"/>
    </location>
</feature>
<feature type="compositionally biased region" description="Basic and acidic residues" evidence="2">
    <location>
        <begin position="860"/>
        <end position="874"/>
    </location>
</feature>
<feature type="compositionally biased region" description="Polar residues" evidence="2">
    <location>
        <begin position="2566"/>
        <end position="2585"/>
    </location>
</feature>
<evidence type="ECO:0000256" key="2">
    <source>
        <dbReference type="SAM" id="MobiDB-lite"/>
    </source>
</evidence>
<feature type="region of interest" description="Disordered" evidence="2">
    <location>
        <begin position="451"/>
        <end position="472"/>
    </location>
</feature>
<feature type="region of interest" description="Disordered" evidence="2">
    <location>
        <begin position="561"/>
        <end position="763"/>
    </location>
</feature>
<feature type="compositionally biased region" description="Basic and acidic residues" evidence="2">
    <location>
        <begin position="1947"/>
        <end position="1971"/>
    </location>
</feature>
<feature type="region of interest" description="Disordered" evidence="2">
    <location>
        <begin position="802"/>
        <end position="831"/>
    </location>
</feature>
<feature type="region of interest" description="Disordered" evidence="2">
    <location>
        <begin position="2821"/>
        <end position="2886"/>
    </location>
</feature>
<feature type="compositionally biased region" description="Low complexity" evidence="2">
    <location>
        <begin position="904"/>
        <end position="913"/>
    </location>
</feature>
<feature type="region of interest" description="Disordered" evidence="2">
    <location>
        <begin position="2698"/>
        <end position="2752"/>
    </location>
</feature>
<feature type="compositionally biased region" description="Basic and acidic residues" evidence="2">
    <location>
        <begin position="1879"/>
        <end position="1900"/>
    </location>
</feature>
<feature type="compositionally biased region" description="Polar residues" evidence="2">
    <location>
        <begin position="2131"/>
        <end position="2146"/>
    </location>
</feature>
<feature type="compositionally biased region" description="Basic and acidic residues" evidence="2">
    <location>
        <begin position="1606"/>
        <end position="1639"/>
    </location>
</feature>
<feature type="compositionally biased region" description="Polar residues" evidence="2">
    <location>
        <begin position="2708"/>
        <end position="2719"/>
    </location>
</feature>
<feature type="compositionally biased region" description="Basic and acidic residues" evidence="2">
    <location>
        <begin position="1699"/>
        <end position="1713"/>
    </location>
</feature>
<feature type="compositionally biased region" description="Basic and acidic residues" evidence="2">
    <location>
        <begin position="1584"/>
        <end position="1600"/>
    </location>
</feature>
<dbReference type="CDD" id="cd00063">
    <property type="entry name" value="FN3"/>
    <property type="match status" value="3"/>
</dbReference>
<feature type="region of interest" description="Disordered" evidence="2">
    <location>
        <begin position="1681"/>
        <end position="1795"/>
    </location>
</feature>
<feature type="compositionally biased region" description="Basic and acidic residues" evidence="2">
    <location>
        <begin position="3043"/>
        <end position="3063"/>
    </location>
</feature>
<feature type="compositionally biased region" description="Basic and acidic residues" evidence="2">
    <location>
        <begin position="2183"/>
        <end position="2199"/>
    </location>
</feature>
<feature type="compositionally biased region" description="Basic and acidic residues" evidence="2">
    <location>
        <begin position="229"/>
        <end position="238"/>
    </location>
</feature>
<dbReference type="Gene3D" id="2.60.40.10">
    <property type="entry name" value="Immunoglobulins"/>
    <property type="match status" value="3"/>
</dbReference>
<feature type="compositionally biased region" description="Low complexity" evidence="2">
    <location>
        <begin position="77"/>
        <end position="94"/>
    </location>
</feature>
<feature type="compositionally biased region" description="Polar residues" evidence="2">
    <location>
        <begin position="2385"/>
        <end position="2401"/>
    </location>
</feature>
<feature type="compositionally biased region" description="Polar residues" evidence="2">
    <location>
        <begin position="1403"/>
        <end position="1414"/>
    </location>
</feature>
<dbReference type="OrthoDB" id="2570713at2759"/>
<feature type="compositionally biased region" description="Basic and acidic residues" evidence="2">
    <location>
        <begin position="657"/>
        <end position="677"/>
    </location>
</feature>
<feature type="compositionally biased region" description="Polar residues" evidence="2">
    <location>
        <begin position="2270"/>
        <end position="2280"/>
    </location>
</feature>
<feature type="domain" description="Fibronectin type-III" evidence="3">
    <location>
        <begin position="3619"/>
        <end position="3719"/>
    </location>
</feature>
<sequence length="3744" mass="420679">MEPRPILRKNLGLIIKNDIIRENERLSRSPSYERGGMLSPYQDRSPTHSPSFTSRDSSLFSPRGQRDLLSPSYGFTSRRSPSPSLSSYPDSSYSTWQREPRSSSSAISHGSVQMYEDDVLISSERRGRSIDRRVSTGSTKSYYREDRCIYSRTTADTRLSSSFSRSSYSDRENYSQYQRAHYRDASPVTVQEKLSTSVINRDLLSNLDDPPSPRIHVSHPTESSQDAKSPNEQKKQEILDQEKKIVSISQDSEFHPNITFHDTVISGQTCDRKNIPVKPSSISNTPPTLAIKSEKSIYSGNSIKSSSHTLSHSLLDNSGKNEEQDFILKMRIPSSSFSDKQVKTDEKMFLSVEGGHLMLETTGGTVVKSGRRTFSVMMDQPKRISVDRSTLERRLSGNEGSLVTQGNEGSLVILENILDLNKVSSVGNIDVKKMIKDEPLSESIGVCDIAAKGPKEESTSSETSAGSAGISNAEAIEMKIDKLNAGRGEVCEEQGKSKSEERRVSDRSKTGERNVPQSIAKHETERKFDIGLKAEHDFCKRNDEHESKCFEYQDQTVDKACEDLEERRPRSGQRESRAQSQRLSTDAEDRKDRRSRSRTPVRFLLVSSKLESSNGRDSPCRMKDHSCSTDRKKTNGDKEQKFSKKNKATSDTMDQTLKTENKNMVSKEKVSTAEDKSQNQVETKTVETLQKQEDNSNRVTNQTNLNDSSVKADRPGKVLEVLNENSAKESKKDQSDVKEKQFNTEENKTKGNAEKMNVEERSPVSDCKVITLTLKPFAQDQNQLDKCAIIKKKEDRLLTNVGFSRNTKESKNMVTSEKQETEMGTKSPGLLKVVNDTQLKGKEIQEETSKGDIATFTELESPKTTEHESSKTEKMSNFGFNRDRLFAKLDPRAYKIESTKRKSSSSSDSSVKSPDVFISGQATCTATSFAFTTENKTISNVEKSNDDKSLNSSQETDETSRKQKISEKLLPSECILPRTIQDHLECEKETTNNTEHTNRIDTKKSEHKGKDEDISPPKETLAKEPGNKSKNSFTDKKDSAVKSEAKSDRKQKKETTDLANVKDGQKTNQSGKEPVSFKDLIRKTRSRLNGVSDDSDSEQQTRNMPKAKTTETKPKLKNELENTDLKATGNIVTNKSGGQKNTVRKDELLKSATEDSSRNIPQGKELGSSRMDGRDNNSASLQQERTSFSKSEECLLIEKTEKKIMNAGSKGKTEAVKQECNTSKRDISPSQKNDTLLSSSKSDDEKTAKKEQAGIGSKQKNQNDNEKEYMKSKSHSQFLSTIDTSKEDLKMSTFKPGAKNIETEETSKLLIEKNSQGIESTKHMGIVKNSKLKQDEVSSDVNVDMNMIKGKEDTKIKVKDNGTQTEDNIGIVKNLAASTEGTKEIVKDSAASVRIDNKERTEINMNEQSDSSKSLYKVGSPKQKREFPAVSSNDKALEDVKLDLKQVRANLQSQKKVMSPKLEKKEEKKQTYFTDKESVAVEKSNGLEQTSMLVENDDRKLNSPKNSPRTEKSKQTPFQLEVDIKNPTQRKKKTEIHKPDANAVNLKDMIGNMKTSLKSKPKGINGVNTERECKVFPQVTSITARKEDQGKQPTDKENVKDSQALEAKDTLEKQQRESSLDKGTDDKQLKPVAKDKKELTIEIGKEAKHTKPVTCNQERKDFILEKGKEAQLAKPVVNDKMDSTLENSKGVQYPNYISRDQKNQTLKKEKATEPNKFVTQIGKDSALEKRKIDMDENLKADDTKTIKQKERNQSENVSNADEIIPDSVSTTGEKALGKMDTKDKGIDEDKSKWKQLDKKVLAKPKGAIDDNVNLKNVLSKTKEGLQKPVKPIEKQSPECQDLKSGTPSYLLSKDDKKQENRLKDKDIGAKGLECSQEMRILKDNKPDSKNDKLSGEKDLMDSTGKLKYQDLNNSKLTGSDVKKDKDGGQGVNVKTLQGQVPQSSKSIDQDVKTNKSVVEDLKDGKAGKMKDNSTGSREGINITGGNVNDCKAENEGKDDRSKLRGQNLKERETKDLKTIPNKIRLENSQESKTGAPDLKDFKAKHQDHKSAEHDSKAKVDVGNLQDCKSESQGKKYAKIAQNMKDSMIIGMVPKDEKTSNDIQDSRVDVMKDKLNSKKLNAEYPETKKSHSNQTFDCADSASDSNSTVIKRIRPVEIADIKLNEEGYGSNDRSLKKITNLSIKIEKRNNNEKPLEESQKKKPPSTNLSKKSAHTLLDENSRSDKSAISSNVTNKLDKQSSDINIKQKGRESENRHLISKTTDGKTIVPDTANTKSISSSDVNHHSQADDEVHFTHSTDLRAKEPKLVNQGKKSNEMCQGTSILGSHRKTQSTAKNEAKVTGVTESPSNLDRKEETSYSIAKLKTAREADCNSDLKKSSREGLQNGDKSVTAQNKKSVNNDAVQDAPREIKSVIIHSGISEAINRGDNSTDTTHVSNDSKTTKTDVSGELPKKNESAKKKLRLRREFIVINDNPPVCDTEAADLKMKDLNEAPRDEAIISMKSDNKSVKIMEKDLKVHNDSQTVKMVTENKKESNKSKLLEDLHQASIKSQMNLKDKNSAPKEENHNSLMSPTDCQPQKGDNLNTENKAKPSKLDLLQTKSKNRHKFELPVLKSAKPKAPVKTLSDNEGHESMNDKEDSKVFVKENQGEMVTRNKDQVLCEDTKIEKEKILDRKSISKSALKIKFDVNEKYTTESEAYGSYQTKHNRESLSINKNTLNSTESKHSGGSPKQTRKKMATTGSEPIAEESPKKVQFKDVDKDYQRKVYAQEVAKKIQTSIIAEMRNKLRSKAAAVEKHQERIKAKEIKTVENDLEQKVKVAKIQSEVKDQPEVKDQSKVKSLSEVKELSQMPKSKTELTEDLSSQLVKPQKTPGKVSDSGEKIKDSLSIASSDEKYLDKEIRKFENNVSKRVEQPTTESRRTAESVRTNELKITSTRKNIDGKQKTAGGDGELTQDKKRGEMDLLISKGVETRQKDDIKFISTSFSGPESMSKGSADKTSVNLNNKSADMSQDTTERKGDHKSDRGFFNVSKYITNTKIQEFKKQLNADEAHSEKEQILSEKDVKISRSLKSQQPDDIQFISTSFAGPESPNSNSSNSKEDQSSPELTYKRFDFDDTSESKSPSSSDSTVRAEQGSDEEVGDTTNEDIMAELRKLLPLEIFSTRRKHKVEESAIEDEDQPCDCCECQGSSDEEYSVDGRIPQLSVIGEEDEETVSVFDPDKMDNEDMEFHRNFMEKVYGRNPRASKVFNPGVIVVSGSESSENEETEELEIMEFEGRKKPVFDIEAFLKYNGNVEDWLERIEDFVPMTREPSKAYEYKVFEQDFSVPSRSYIDHLTTYIPPRLPIEKPELYTISPESVALTWKRARVPDKIRDTCNLTYTVEVRNPPNLDWREMLTGLTTTNADIKGLHPRLDYLFRIRAWNEYGCSEPSLPVSLHRPIELSDEYDSGEDWDEQYRVTLGDLDTPIDEAPPKLPMETPRIIDSGETAKLSWLPARIPAYAKKTPITYIIEIKEPHVPGWSRLTSGISDTNYFIEGLRPTQDYQFRVKAETQYGVSDPTLPVSLDRPKEIGKKGDFIPDLGYYEIFKRDWEAHTDKGKRSSIDLLREDIDLPIKREPQSPGVPPRIPSSRPLISHQYPDRLTLSWMPARVPSYVKNQRLTYIVEVREPPSTLWRSLIDDLRDTEFDVTDLNPEQDYLFRVRAKNEYGLSEPTMPASVIRTEMSMCPEVTVALGLSTVGAPGSGHGPPL</sequence>
<feature type="compositionally biased region" description="Basic and acidic residues" evidence="2">
    <location>
        <begin position="1775"/>
        <end position="1795"/>
    </location>
</feature>
<dbReference type="GO" id="GO:0031430">
    <property type="term" value="C:M band"/>
    <property type="evidence" value="ECO:0007669"/>
    <property type="project" value="TreeGrafter"/>
</dbReference>
<dbReference type="PANTHER" id="PTHR13817">
    <property type="entry name" value="TITIN"/>
    <property type="match status" value="1"/>
</dbReference>
<feature type="compositionally biased region" description="Basic and acidic residues" evidence="2">
    <location>
        <begin position="2822"/>
        <end position="2844"/>
    </location>
</feature>
<feature type="compositionally biased region" description="Basic and acidic residues" evidence="2">
    <location>
        <begin position="3011"/>
        <end position="3022"/>
    </location>
</feature>
<dbReference type="Pfam" id="PF00041">
    <property type="entry name" value="fn3"/>
    <property type="match status" value="3"/>
</dbReference>
<organism evidence="4 5">
    <name type="scientific">Crassostrea virginica</name>
    <name type="common">Eastern oyster</name>
    <dbReference type="NCBI Taxonomy" id="6565"/>
    <lineage>
        <taxon>Eukaryota</taxon>
        <taxon>Metazoa</taxon>
        <taxon>Spiralia</taxon>
        <taxon>Lophotrochozoa</taxon>
        <taxon>Mollusca</taxon>
        <taxon>Bivalvia</taxon>
        <taxon>Autobranchia</taxon>
        <taxon>Pteriomorphia</taxon>
        <taxon>Ostreida</taxon>
        <taxon>Ostreoidea</taxon>
        <taxon>Ostreidae</taxon>
        <taxon>Crassostrea</taxon>
    </lineage>
</organism>
<feature type="compositionally biased region" description="Basic and acidic residues" evidence="2">
    <location>
        <begin position="1725"/>
        <end position="1753"/>
    </location>
</feature>
<dbReference type="InterPro" id="IPR050964">
    <property type="entry name" value="Striated_Muscle_Regulatory"/>
</dbReference>